<feature type="binding site" evidence="14">
    <location>
        <position position="163"/>
    </location>
    <ligand>
        <name>urate</name>
        <dbReference type="ChEBI" id="CHEBI:17775"/>
    </ligand>
</feature>
<dbReference type="OrthoDB" id="9992118at2759"/>
<feature type="binding site" evidence="14">
    <location>
        <position position="62"/>
    </location>
    <ligand>
        <name>5-hydroxyisourate</name>
        <dbReference type="ChEBI" id="CHEBI:18072"/>
    </ligand>
</feature>
<dbReference type="PIRSF" id="PIRSF000241">
    <property type="entry name" value="Urate_oxidase"/>
    <property type="match status" value="1"/>
</dbReference>
<feature type="binding site" evidence="14">
    <location>
        <position position="61"/>
    </location>
    <ligand>
        <name>urate</name>
        <dbReference type="ChEBI" id="CHEBI:17775"/>
    </ligand>
</feature>
<dbReference type="EC" id="1.7.3.3" evidence="5 12"/>
<feature type="binding site" evidence="14">
    <location>
        <position position="61"/>
    </location>
    <ligand>
        <name>O2</name>
        <dbReference type="ChEBI" id="CHEBI:15379"/>
    </ligand>
</feature>
<dbReference type="GO" id="GO:0004846">
    <property type="term" value="F:urate oxidase activity"/>
    <property type="evidence" value="ECO:0000318"/>
    <property type="project" value="GO_Central"/>
</dbReference>
<comment type="similarity">
    <text evidence="4 12 15">Belongs to the uricase family.</text>
</comment>
<evidence type="ECO:0000256" key="15">
    <source>
        <dbReference type="RuleBase" id="RU004455"/>
    </source>
</evidence>
<dbReference type="AlphaFoldDB" id="A7SYI1"/>
<dbReference type="EMBL" id="DS469924">
    <property type="protein sequence ID" value="EDO31222.1"/>
    <property type="molecule type" value="Genomic_DNA"/>
</dbReference>
<gene>
    <name evidence="16" type="ORF">NEMVEDRAFT_v1g175574</name>
</gene>
<proteinExistence type="inferred from homology"/>
<feature type="binding site" evidence="14">
    <location>
        <position position="228"/>
    </location>
    <ligand>
        <name>urate</name>
        <dbReference type="ChEBI" id="CHEBI:17775"/>
    </ligand>
</feature>
<protein>
    <recommendedName>
        <fullName evidence="6 12">Uricase</fullName>
        <ecNumber evidence="5 12">1.7.3.3</ecNumber>
    </recommendedName>
    <alternativeName>
        <fullName evidence="10 12">Urate oxidase</fullName>
    </alternativeName>
</protein>
<organism evidence="16 17">
    <name type="scientific">Nematostella vectensis</name>
    <name type="common">Starlet sea anemone</name>
    <dbReference type="NCBI Taxonomy" id="45351"/>
    <lineage>
        <taxon>Eukaryota</taxon>
        <taxon>Metazoa</taxon>
        <taxon>Cnidaria</taxon>
        <taxon>Anthozoa</taxon>
        <taxon>Hexacorallia</taxon>
        <taxon>Actiniaria</taxon>
        <taxon>Edwardsiidae</taxon>
        <taxon>Nematostella</taxon>
    </lineage>
</organism>
<dbReference type="InterPro" id="IPR002042">
    <property type="entry name" value="Uricase"/>
</dbReference>
<keyword evidence="7 12" id="KW-0659">Purine metabolism</keyword>
<feature type="active site" description="Charge relay system" evidence="13">
    <location>
        <position position="15"/>
    </location>
</feature>
<sequence length="297" mass="33503">MAPQTFFTNFTGYGKTGVRLLKIKRRSTLYHEIKELEVAVELKLRSKKDYLNGDNSDVIPTDTQKNTIYALAKKHPLDSIEEFGLHVCKYFLDTHKHVDAVVIYINEAPWQRVKQGGIGHAHAFIMTPDVQRFCEVSHVRGDEPKVFGGLRDMKVLKTTQSGFTGFLKDQYTSLPEVGDRCFCTVVYCKYNFDSLAGVDFNAVHKLVKDVIIEDFSGPAKTGEYSASVQNTMYIAENSLLEKIPQIGNIEMVMPNVHYFNVNMDAFGIKNDNEILMPVDKPSGIIKAGLSRQPKARL</sequence>
<evidence type="ECO:0000256" key="5">
    <source>
        <dbReference type="ARBA" id="ARBA00012598"/>
    </source>
</evidence>
<name>A7SYI1_NEMVE</name>
<feature type="binding site" evidence="14">
    <location>
        <position position="180"/>
    </location>
    <ligand>
        <name>urate</name>
        <dbReference type="ChEBI" id="CHEBI:17775"/>
    </ligand>
</feature>
<evidence type="ECO:0000256" key="10">
    <source>
        <dbReference type="ARBA" id="ARBA00031317"/>
    </source>
</evidence>
<dbReference type="PANTHER" id="PTHR42874">
    <property type="entry name" value="URICASE"/>
    <property type="match status" value="1"/>
</dbReference>
<evidence type="ECO:0000256" key="1">
    <source>
        <dbReference type="ARBA" id="ARBA00003860"/>
    </source>
</evidence>
<dbReference type="Pfam" id="PF01014">
    <property type="entry name" value="Uricase"/>
    <property type="match status" value="2"/>
</dbReference>
<dbReference type="GO" id="GO:0019628">
    <property type="term" value="P:urate catabolic process"/>
    <property type="evidence" value="ECO:0000318"/>
    <property type="project" value="GO_Central"/>
</dbReference>
<feature type="binding site" evidence="14">
    <location>
        <position position="229"/>
    </location>
    <ligand>
        <name>urate</name>
        <dbReference type="ChEBI" id="CHEBI:17775"/>
    </ligand>
</feature>
<dbReference type="Proteomes" id="UP000001593">
    <property type="component" value="Unassembled WGS sequence"/>
</dbReference>
<evidence type="ECO:0000256" key="9">
    <source>
        <dbReference type="ARBA" id="ARBA00023140"/>
    </source>
</evidence>
<dbReference type="GO" id="GO:0005777">
    <property type="term" value="C:peroxisome"/>
    <property type="evidence" value="ECO:0000318"/>
    <property type="project" value="GO_Central"/>
</dbReference>
<dbReference type="UniPathway" id="UPA00394">
    <property type="reaction ID" value="UER00650"/>
</dbReference>
<dbReference type="InParanoid" id="A7SYI1"/>
<dbReference type="HOGENOM" id="CLU_048151_1_0_1"/>
<dbReference type="PANTHER" id="PTHR42874:SF1">
    <property type="entry name" value="URICASE"/>
    <property type="match status" value="1"/>
</dbReference>
<feature type="binding site" evidence="14">
    <location>
        <position position="62"/>
    </location>
    <ligand>
        <name>urate</name>
        <dbReference type="ChEBI" id="CHEBI:17775"/>
    </ligand>
</feature>
<comment type="catalytic activity">
    <reaction evidence="11 12 15">
        <text>urate + O2 + H2O = 5-hydroxyisourate + H2O2</text>
        <dbReference type="Rhea" id="RHEA:21368"/>
        <dbReference type="ChEBI" id="CHEBI:15377"/>
        <dbReference type="ChEBI" id="CHEBI:15379"/>
        <dbReference type="ChEBI" id="CHEBI:16240"/>
        <dbReference type="ChEBI" id="CHEBI:17775"/>
        <dbReference type="ChEBI" id="CHEBI:18072"/>
        <dbReference type="EC" id="1.7.3.3"/>
    </reaction>
</comment>
<reference evidence="16 17" key="1">
    <citation type="journal article" date="2007" name="Science">
        <title>Sea anemone genome reveals ancestral eumetazoan gene repertoire and genomic organization.</title>
        <authorList>
            <person name="Putnam N.H."/>
            <person name="Srivastava M."/>
            <person name="Hellsten U."/>
            <person name="Dirks B."/>
            <person name="Chapman J."/>
            <person name="Salamov A."/>
            <person name="Terry A."/>
            <person name="Shapiro H."/>
            <person name="Lindquist E."/>
            <person name="Kapitonov V.V."/>
            <person name="Jurka J."/>
            <person name="Genikhovich G."/>
            <person name="Grigoriev I.V."/>
            <person name="Lucas S.M."/>
            <person name="Steele R.E."/>
            <person name="Finnerty J.R."/>
            <person name="Technau U."/>
            <person name="Martindale M.Q."/>
            <person name="Rokhsar D.S."/>
        </authorList>
    </citation>
    <scope>NUCLEOTIDE SEQUENCE [LARGE SCALE GENOMIC DNA]</scope>
    <source>
        <strain evidence="17">CH2 X CH6</strain>
    </source>
</reference>
<dbReference type="Gene3D" id="3.10.270.10">
    <property type="entry name" value="Urate Oxidase"/>
    <property type="match status" value="1"/>
</dbReference>
<dbReference type="KEGG" id="nve:5502102"/>
<keyword evidence="17" id="KW-1185">Reference proteome</keyword>
<dbReference type="SUPFAM" id="SSF55620">
    <property type="entry name" value="Tetrahydrobiopterin biosynthesis enzymes-like"/>
    <property type="match status" value="2"/>
</dbReference>
<comment type="subcellular location">
    <subcellularLocation>
        <location evidence="2 12">Peroxisome</location>
    </subcellularLocation>
</comment>
<evidence type="ECO:0000256" key="12">
    <source>
        <dbReference type="PIRNR" id="PIRNR000241"/>
    </source>
</evidence>
<dbReference type="PRINTS" id="PR00093">
    <property type="entry name" value="URICASE"/>
</dbReference>
<comment type="pathway">
    <text evidence="3 12">Purine metabolism; urate degradation; (S)-allantoin from urate: step 1/3.</text>
</comment>
<feature type="binding site" evidence="14">
    <location>
        <position position="255"/>
    </location>
    <ligand>
        <name>urate</name>
        <dbReference type="ChEBI" id="CHEBI:17775"/>
    </ligand>
</feature>
<evidence type="ECO:0000256" key="4">
    <source>
        <dbReference type="ARBA" id="ARBA00009760"/>
    </source>
</evidence>
<evidence type="ECO:0000256" key="7">
    <source>
        <dbReference type="ARBA" id="ARBA00022631"/>
    </source>
</evidence>
<evidence type="ECO:0000256" key="2">
    <source>
        <dbReference type="ARBA" id="ARBA00004275"/>
    </source>
</evidence>
<evidence type="ECO:0000256" key="6">
    <source>
        <dbReference type="ARBA" id="ARBA00017098"/>
    </source>
</evidence>
<dbReference type="GO" id="GO:0006145">
    <property type="term" value="P:purine nucleobase catabolic process"/>
    <property type="evidence" value="ECO:0000318"/>
    <property type="project" value="GO_Central"/>
</dbReference>
<feature type="active site" description="Charge relay system" evidence="13">
    <location>
        <position position="257"/>
    </location>
</feature>
<dbReference type="OMA" id="ATMYKMS"/>
<dbReference type="STRING" id="45351.A7SYI1"/>
<keyword evidence="8 12" id="KW-0560">Oxidoreductase</keyword>
<evidence type="ECO:0000256" key="3">
    <source>
        <dbReference type="ARBA" id="ARBA00004831"/>
    </source>
</evidence>
<dbReference type="eggNOG" id="KOG1599">
    <property type="taxonomic scope" value="Eukaryota"/>
</dbReference>
<evidence type="ECO:0000313" key="17">
    <source>
        <dbReference type="Proteomes" id="UP000001593"/>
    </source>
</evidence>
<feature type="binding site" evidence="14">
    <location>
        <position position="180"/>
    </location>
    <ligand>
        <name>5-hydroxyisourate</name>
        <dbReference type="ChEBI" id="CHEBI:18072"/>
    </ligand>
</feature>
<keyword evidence="9 12" id="KW-0576">Peroxisome</keyword>
<evidence type="ECO:0000256" key="14">
    <source>
        <dbReference type="PIRSR" id="PIRSR000241-2"/>
    </source>
</evidence>
<evidence type="ECO:0000256" key="13">
    <source>
        <dbReference type="PIRSR" id="PIRSR000241-1"/>
    </source>
</evidence>
<feature type="binding site" evidence="14">
    <location>
        <position position="163"/>
    </location>
    <ligand>
        <name>5-hydroxyisourate</name>
        <dbReference type="ChEBI" id="CHEBI:18072"/>
    </ligand>
</feature>
<dbReference type="NCBIfam" id="TIGR03383">
    <property type="entry name" value="urate_oxi"/>
    <property type="match status" value="1"/>
</dbReference>
<feature type="active site" description="Charge relay system" evidence="13">
    <location>
        <position position="61"/>
    </location>
</feature>
<evidence type="ECO:0000256" key="8">
    <source>
        <dbReference type="ARBA" id="ARBA00023002"/>
    </source>
</evidence>
<accession>A7SYI1</accession>
<comment type="function">
    <text evidence="1 12 15">Catalyzes the oxidation of uric acid to 5-hydroxyisourate, which is further processed to form (S)-allantoin.</text>
</comment>
<dbReference type="PhylomeDB" id="A7SYI1"/>
<feature type="binding site" evidence="14">
    <location>
        <position position="61"/>
    </location>
    <ligand>
        <name>5-hydroxyisourate</name>
        <dbReference type="ChEBI" id="CHEBI:18072"/>
    </ligand>
</feature>
<evidence type="ECO:0000256" key="11">
    <source>
        <dbReference type="ARBA" id="ARBA00048818"/>
    </source>
</evidence>
<dbReference type="FunFam" id="3.10.270.10:FF:000001">
    <property type="entry name" value="Uricase"/>
    <property type="match status" value="1"/>
</dbReference>
<evidence type="ECO:0000313" key="16">
    <source>
        <dbReference type="EMBL" id="EDO31222.1"/>
    </source>
</evidence>